<reference evidence="3" key="2">
    <citation type="submission" date="2019-06" db="EMBL/GenBank/DDBJ databases">
        <title>Co-occurence of chitin degradation, pigmentation and bioactivity in marine Pseudoalteromonas.</title>
        <authorList>
            <person name="Sonnenschein E.C."/>
            <person name="Bech P.K."/>
        </authorList>
    </citation>
    <scope>NUCLEOTIDE SEQUENCE [LARGE SCALE GENOMIC DNA]</scope>
    <source>
        <strain evidence="3">S2676</strain>
    </source>
</reference>
<dbReference type="AlphaFoldDB" id="A0A5S3WRP8"/>
<evidence type="ECO:0000313" key="3">
    <source>
        <dbReference type="Proteomes" id="UP000310249"/>
    </source>
</evidence>
<dbReference type="Pfam" id="PF03756">
    <property type="entry name" value="AfsA"/>
    <property type="match status" value="1"/>
</dbReference>
<protein>
    <recommendedName>
        <fullName evidence="1">A-factor biosynthesis hotdog domain-containing protein</fullName>
    </recommendedName>
</protein>
<proteinExistence type="predicted"/>
<dbReference type="OrthoDB" id="7838374at2"/>
<feature type="domain" description="A-factor biosynthesis hotdog" evidence="1">
    <location>
        <begin position="119"/>
        <end position="248"/>
    </location>
</feature>
<name>A0A5S3WRP8_9GAMM</name>
<dbReference type="Proteomes" id="UP000310249">
    <property type="component" value="Unassembled WGS sequence"/>
</dbReference>
<dbReference type="EMBL" id="PNCI01000008">
    <property type="protein sequence ID" value="TMP31518.1"/>
    <property type="molecule type" value="Genomic_DNA"/>
</dbReference>
<comment type="caution">
    <text evidence="2">The sequence shown here is derived from an EMBL/GenBank/DDBJ whole genome shotgun (WGS) entry which is preliminary data.</text>
</comment>
<gene>
    <name evidence="2" type="ORF">CWB99_04500</name>
</gene>
<accession>A0A5S3WRP8</accession>
<reference evidence="2 3" key="1">
    <citation type="submission" date="2018-01" db="EMBL/GenBank/DDBJ databases">
        <authorList>
            <person name="Paulsen S."/>
            <person name="Gram L.K."/>
        </authorList>
    </citation>
    <scope>NUCLEOTIDE SEQUENCE [LARGE SCALE GENOMIC DNA]</scope>
    <source>
        <strain evidence="2 3">S2676</strain>
    </source>
</reference>
<organism evidence="2 3">
    <name type="scientific">Pseudoalteromonas rubra</name>
    <dbReference type="NCBI Taxonomy" id="43658"/>
    <lineage>
        <taxon>Bacteria</taxon>
        <taxon>Pseudomonadati</taxon>
        <taxon>Pseudomonadota</taxon>
        <taxon>Gammaproteobacteria</taxon>
        <taxon>Alteromonadales</taxon>
        <taxon>Pseudoalteromonadaceae</taxon>
        <taxon>Pseudoalteromonas</taxon>
    </lineage>
</organism>
<evidence type="ECO:0000259" key="1">
    <source>
        <dbReference type="Pfam" id="PF03756"/>
    </source>
</evidence>
<dbReference type="InterPro" id="IPR005509">
    <property type="entry name" value="AfsA_hotdog_dom"/>
</dbReference>
<evidence type="ECO:0000313" key="2">
    <source>
        <dbReference type="EMBL" id="TMP31518.1"/>
    </source>
</evidence>
<sequence>MAIVDFNGKHQSGRQQQQYCRGLNKPTSTEIIMKTVKQTQVLVGNKFTNFAQNPGVTTYEQARTMLETNDEQLSTTQFVLGQGICADAYQALLNLAEEKGMAAAFATPSFNKLNKQETHKHQKRNGMLGEPQQIEDNVYRLPIYIDDACDEMGDHVTGHHIQGMVLTESARQAFLAITERYFLADAEKSYFVINSLDSEYLSFAFPLPLELEYRILSFTDKGRGTLCFDVEMTLSQNGQDCARVKTKFSTYPEKFLSRKEGSMAKQAVEHLQTALAEQGAVCDVAA</sequence>